<evidence type="ECO:0000313" key="3">
    <source>
        <dbReference type="Proteomes" id="UP000298252"/>
    </source>
</evidence>
<name>A0ABY2I182_9MICO</name>
<accession>A0ABY2I182</accession>
<gene>
    <name evidence="2" type="ORF">E3O21_10200</name>
</gene>
<dbReference type="RefSeq" id="WP_134505244.1">
    <property type="nucleotide sequence ID" value="NZ_FNIB01000010.1"/>
</dbReference>
<proteinExistence type="predicted"/>
<evidence type="ECO:0000256" key="1">
    <source>
        <dbReference type="SAM" id="MobiDB-lite"/>
    </source>
</evidence>
<comment type="caution">
    <text evidence="2">The sequence shown here is derived from an EMBL/GenBank/DDBJ whole genome shotgun (WGS) entry which is preliminary data.</text>
</comment>
<feature type="region of interest" description="Disordered" evidence="1">
    <location>
        <begin position="1"/>
        <end position="32"/>
    </location>
</feature>
<reference evidence="2 3" key="1">
    <citation type="submission" date="2019-03" db="EMBL/GenBank/DDBJ databases">
        <title>Genomics of glacier-inhabiting Cryobacterium strains.</title>
        <authorList>
            <person name="Liu Q."/>
            <person name="Xin Y.-H."/>
        </authorList>
    </citation>
    <scope>NUCLEOTIDE SEQUENCE [LARGE SCALE GENOMIC DNA]</scope>
    <source>
        <strain evidence="2 3">Hh8</strain>
    </source>
</reference>
<keyword evidence="3" id="KW-1185">Reference proteome</keyword>
<organism evidence="2 3">
    <name type="scientific">Cryobacterium flavum</name>
    <dbReference type="NCBI Taxonomy" id="1424659"/>
    <lineage>
        <taxon>Bacteria</taxon>
        <taxon>Bacillati</taxon>
        <taxon>Actinomycetota</taxon>
        <taxon>Actinomycetes</taxon>
        <taxon>Micrococcales</taxon>
        <taxon>Microbacteriaceae</taxon>
        <taxon>Cryobacterium</taxon>
    </lineage>
</organism>
<sequence>MIPHTTENTRASWRRRDQFARENRQKSTQVTQNSLTLILETAVRGMTLNLAVGPAKGLSLLSACPADAGFAPRKAENEGVEVGRQNDRTKM</sequence>
<dbReference type="Proteomes" id="UP000298252">
    <property type="component" value="Unassembled WGS sequence"/>
</dbReference>
<feature type="compositionally biased region" description="Basic and acidic residues" evidence="1">
    <location>
        <begin position="14"/>
        <end position="25"/>
    </location>
</feature>
<feature type="compositionally biased region" description="Polar residues" evidence="1">
    <location>
        <begin position="1"/>
        <end position="11"/>
    </location>
</feature>
<protein>
    <submittedName>
        <fullName evidence="2">Uncharacterized protein</fullName>
    </submittedName>
</protein>
<dbReference type="EMBL" id="SOFD01000026">
    <property type="protein sequence ID" value="TFB76766.1"/>
    <property type="molecule type" value="Genomic_DNA"/>
</dbReference>
<evidence type="ECO:0000313" key="2">
    <source>
        <dbReference type="EMBL" id="TFB76766.1"/>
    </source>
</evidence>